<evidence type="ECO:0000256" key="5">
    <source>
        <dbReference type="ARBA" id="ARBA00023136"/>
    </source>
</evidence>
<keyword evidence="9" id="KW-1185">Reference proteome</keyword>
<proteinExistence type="predicted"/>
<dbReference type="GO" id="GO:0005886">
    <property type="term" value="C:plasma membrane"/>
    <property type="evidence" value="ECO:0007669"/>
    <property type="project" value="UniProtKB-SubCell"/>
</dbReference>
<evidence type="ECO:0000256" key="3">
    <source>
        <dbReference type="ARBA" id="ARBA00022692"/>
    </source>
</evidence>
<feature type="domain" description="Prepilin type IV endopeptidase peptidase" evidence="7">
    <location>
        <begin position="19"/>
        <end position="121"/>
    </location>
</feature>
<keyword evidence="3 6" id="KW-0812">Transmembrane</keyword>
<evidence type="ECO:0000256" key="2">
    <source>
        <dbReference type="ARBA" id="ARBA00022475"/>
    </source>
</evidence>
<dbReference type="InterPro" id="IPR052218">
    <property type="entry name" value="Preflagellin_Peptidase"/>
</dbReference>
<dbReference type="GO" id="GO:0004190">
    <property type="term" value="F:aspartic-type endopeptidase activity"/>
    <property type="evidence" value="ECO:0007669"/>
    <property type="project" value="InterPro"/>
</dbReference>
<reference evidence="8 9" key="1">
    <citation type="submission" date="2019-10" db="EMBL/GenBank/DDBJ databases">
        <title>Draft whole-genome sequence of the purple nonsulfur photosynthetic bacterium Roseospira navarrensis DSM 15114.</title>
        <authorList>
            <person name="Kyndt J.A."/>
            <person name="Meyer T.E."/>
        </authorList>
    </citation>
    <scope>NUCLEOTIDE SEQUENCE [LARGE SCALE GENOMIC DNA]</scope>
    <source>
        <strain evidence="8 9">DSM 15114</strain>
    </source>
</reference>
<feature type="transmembrane region" description="Helical" evidence="6">
    <location>
        <begin position="61"/>
        <end position="85"/>
    </location>
</feature>
<dbReference type="AlphaFoldDB" id="A0A7X1ZDH2"/>
<dbReference type="PANTHER" id="PTHR36506">
    <property type="entry name" value="PREFLAGELLIN PEPTIDASE"/>
    <property type="match status" value="1"/>
</dbReference>
<gene>
    <name evidence="8" type="ORF">GHC57_05825</name>
</gene>
<dbReference type="Gene3D" id="1.20.120.1220">
    <property type="match status" value="1"/>
</dbReference>
<dbReference type="Pfam" id="PF01478">
    <property type="entry name" value="Peptidase_A24"/>
    <property type="match status" value="1"/>
</dbReference>
<evidence type="ECO:0000313" key="8">
    <source>
        <dbReference type="EMBL" id="MQX36034.1"/>
    </source>
</evidence>
<comment type="caution">
    <text evidence="8">The sequence shown here is derived from an EMBL/GenBank/DDBJ whole genome shotgun (WGS) entry which is preliminary data.</text>
</comment>
<dbReference type="PANTHER" id="PTHR36506:SF1">
    <property type="entry name" value="PREFLAGELLIN PEPTIDASE"/>
    <property type="match status" value="1"/>
</dbReference>
<keyword evidence="2" id="KW-1003">Cell membrane</keyword>
<evidence type="ECO:0000259" key="7">
    <source>
        <dbReference type="Pfam" id="PF01478"/>
    </source>
</evidence>
<dbReference type="InterPro" id="IPR000045">
    <property type="entry name" value="Prepilin_IV_endopep_pep"/>
</dbReference>
<feature type="transmembrane region" description="Helical" evidence="6">
    <location>
        <begin position="105"/>
        <end position="127"/>
    </location>
</feature>
<comment type="subcellular location">
    <subcellularLocation>
        <location evidence="1">Cell membrane</location>
        <topology evidence="1">Multi-pass membrane protein</topology>
    </subcellularLocation>
</comment>
<evidence type="ECO:0000256" key="6">
    <source>
        <dbReference type="SAM" id="Phobius"/>
    </source>
</evidence>
<evidence type="ECO:0000256" key="4">
    <source>
        <dbReference type="ARBA" id="ARBA00022989"/>
    </source>
</evidence>
<name>A0A7X1ZDH2_9PROT</name>
<organism evidence="8 9">
    <name type="scientific">Roseospira navarrensis</name>
    <dbReference type="NCBI Taxonomy" id="140058"/>
    <lineage>
        <taxon>Bacteria</taxon>
        <taxon>Pseudomonadati</taxon>
        <taxon>Pseudomonadota</taxon>
        <taxon>Alphaproteobacteria</taxon>
        <taxon>Rhodospirillales</taxon>
        <taxon>Rhodospirillaceae</taxon>
        <taxon>Roseospira</taxon>
    </lineage>
</organism>
<dbReference type="Proteomes" id="UP000434582">
    <property type="component" value="Unassembled WGS sequence"/>
</dbReference>
<keyword evidence="4 6" id="KW-1133">Transmembrane helix</keyword>
<dbReference type="EMBL" id="WIVE01000012">
    <property type="protein sequence ID" value="MQX36034.1"/>
    <property type="molecule type" value="Genomic_DNA"/>
</dbReference>
<dbReference type="OrthoDB" id="5329005at2"/>
<accession>A0A7X1ZDH2</accession>
<protein>
    <recommendedName>
        <fullName evidence="7">Prepilin type IV endopeptidase peptidase domain-containing protein</fullName>
    </recommendedName>
</protein>
<evidence type="ECO:0000313" key="9">
    <source>
        <dbReference type="Proteomes" id="UP000434582"/>
    </source>
</evidence>
<feature type="transmembrane region" description="Helical" evidence="6">
    <location>
        <begin position="35"/>
        <end position="54"/>
    </location>
</feature>
<sequence>MAVTEPLMDGLTQWLAFTVVALCLAAAIQDLLSREIANGFSVAIVVLFLAMALIGPYSLAAVTAVIGPALLVFAVTACLFWLGLFGGGDVKLVSATSLWITPGHLLAFLLCVLLVGGVLALVFLLRLKVAPKMRGKQGFARHFFTEDQESLNSIPYGLAIAVGVLAMWRIGAMGPSVSAGTG</sequence>
<keyword evidence="5 6" id="KW-0472">Membrane</keyword>
<evidence type="ECO:0000256" key="1">
    <source>
        <dbReference type="ARBA" id="ARBA00004651"/>
    </source>
</evidence>